<evidence type="ECO:0000313" key="2">
    <source>
        <dbReference type="Proteomes" id="UP000790347"/>
    </source>
</evidence>
<keyword evidence="2" id="KW-1185">Reference proteome</keyword>
<organism evidence="1 2">
    <name type="scientific">Dermatophagoides farinae</name>
    <name type="common">American house dust mite</name>
    <dbReference type="NCBI Taxonomy" id="6954"/>
    <lineage>
        <taxon>Eukaryota</taxon>
        <taxon>Metazoa</taxon>
        <taxon>Ecdysozoa</taxon>
        <taxon>Arthropoda</taxon>
        <taxon>Chelicerata</taxon>
        <taxon>Arachnida</taxon>
        <taxon>Acari</taxon>
        <taxon>Acariformes</taxon>
        <taxon>Sarcoptiformes</taxon>
        <taxon>Astigmata</taxon>
        <taxon>Psoroptidia</taxon>
        <taxon>Analgoidea</taxon>
        <taxon>Pyroglyphidae</taxon>
        <taxon>Dermatophagoidinae</taxon>
        <taxon>Dermatophagoides</taxon>
    </lineage>
</organism>
<comment type="caution">
    <text evidence="1">The sequence shown here is derived from an EMBL/GenBank/DDBJ whole genome shotgun (WGS) entry which is preliminary data.</text>
</comment>
<name>A0A922L402_DERFA</name>
<protein>
    <submittedName>
        <fullName evidence="1">Uncharacterized protein</fullName>
    </submittedName>
</protein>
<sequence length="71" mass="8057">MDIRQFDTHSLKVIVADATAAAGFQPIILPIRFFLCNCHHTDCSVVSAITKYDTIQTLYINLMSKSDFFQM</sequence>
<dbReference type="AlphaFoldDB" id="A0A922L402"/>
<accession>A0A922L402</accession>
<reference evidence="1" key="1">
    <citation type="submission" date="2013-05" db="EMBL/GenBank/DDBJ databases">
        <authorList>
            <person name="Yim A.K.Y."/>
            <person name="Chan T.F."/>
            <person name="Ji K.M."/>
            <person name="Liu X.Y."/>
            <person name="Zhou J.W."/>
            <person name="Li R.Q."/>
            <person name="Yang K.Y."/>
            <person name="Li J."/>
            <person name="Li M."/>
            <person name="Law P.T.W."/>
            <person name="Wu Y.L."/>
            <person name="Cai Z.L."/>
            <person name="Qin H."/>
            <person name="Bao Y."/>
            <person name="Leung R.K.K."/>
            <person name="Ng P.K.S."/>
            <person name="Zou J."/>
            <person name="Zhong X.J."/>
            <person name="Ran P.X."/>
            <person name="Zhong N.S."/>
            <person name="Liu Z.G."/>
            <person name="Tsui S.K.W."/>
        </authorList>
    </citation>
    <scope>NUCLEOTIDE SEQUENCE</scope>
    <source>
        <strain evidence="1">Derf</strain>
        <tissue evidence="1">Whole organism</tissue>
    </source>
</reference>
<gene>
    <name evidence="1" type="ORF">DERF_006935</name>
</gene>
<dbReference type="Proteomes" id="UP000790347">
    <property type="component" value="Unassembled WGS sequence"/>
</dbReference>
<proteinExistence type="predicted"/>
<reference evidence="1" key="2">
    <citation type="journal article" date="2022" name="Res Sq">
        <title>Comparative Genomics Reveals Insights into the Divergent Evolution of Astigmatic Mites and Household Pest Adaptations.</title>
        <authorList>
            <person name="Xiong Q."/>
            <person name="Wan A.T.-Y."/>
            <person name="Liu X.-Y."/>
            <person name="Fung C.S.-H."/>
            <person name="Xiao X."/>
            <person name="Malainual N."/>
            <person name="Hou J."/>
            <person name="Wang L."/>
            <person name="Wang M."/>
            <person name="Yang K."/>
            <person name="Cui Y."/>
            <person name="Leung E."/>
            <person name="Nong W."/>
            <person name="Shin S.-K."/>
            <person name="Au S."/>
            <person name="Jeong K.Y."/>
            <person name="Chew F.T."/>
            <person name="Hui J."/>
            <person name="Leung T.F."/>
            <person name="Tungtrongchitr A."/>
            <person name="Zhong N."/>
            <person name="Liu Z."/>
            <person name="Tsui S."/>
        </authorList>
    </citation>
    <scope>NUCLEOTIDE SEQUENCE</scope>
    <source>
        <strain evidence="1">Derf</strain>
        <tissue evidence="1">Whole organism</tissue>
    </source>
</reference>
<dbReference type="EMBL" id="ASGP02000003">
    <property type="protein sequence ID" value="KAH9516175.1"/>
    <property type="molecule type" value="Genomic_DNA"/>
</dbReference>
<evidence type="ECO:0000313" key="1">
    <source>
        <dbReference type="EMBL" id="KAH9516175.1"/>
    </source>
</evidence>